<dbReference type="GO" id="GO:0004222">
    <property type="term" value="F:metalloendopeptidase activity"/>
    <property type="evidence" value="ECO:0007669"/>
    <property type="project" value="InterPro"/>
</dbReference>
<dbReference type="Gene3D" id="1.25.40.10">
    <property type="entry name" value="Tetratricopeptide repeat domain"/>
    <property type="match status" value="1"/>
</dbReference>
<keyword evidence="6" id="KW-0482">Metalloprotease</keyword>
<evidence type="ECO:0000256" key="6">
    <source>
        <dbReference type="ARBA" id="ARBA00023049"/>
    </source>
</evidence>
<comment type="caution">
    <text evidence="10">The sequence shown here is derived from an EMBL/GenBank/DDBJ whole genome shotgun (WGS) entry which is preliminary data.</text>
</comment>
<feature type="domain" description="Peptidase M48" evidence="8">
    <location>
        <begin position="42"/>
        <end position="230"/>
    </location>
</feature>
<evidence type="ECO:0000256" key="3">
    <source>
        <dbReference type="ARBA" id="ARBA00022723"/>
    </source>
</evidence>
<dbReference type="Pfam" id="PF23914">
    <property type="entry name" value="TPR_CcmH_CycH"/>
    <property type="match status" value="1"/>
</dbReference>
<dbReference type="GO" id="GO:0016020">
    <property type="term" value="C:membrane"/>
    <property type="evidence" value="ECO:0007669"/>
    <property type="project" value="TreeGrafter"/>
</dbReference>
<dbReference type="Pfam" id="PF01435">
    <property type="entry name" value="Peptidase_M48"/>
    <property type="match status" value="1"/>
</dbReference>
<dbReference type="SUPFAM" id="SSF48452">
    <property type="entry name" value="TPR-like"/>
    <property type="match status" value="1"/>
</dbReference>
<evidence type="ECO:0000259" key="8">
    <source>
        <dbReference type="Pfam" id="PF01435"/>
    </source>
</evidence>
<dbReference type="InterPro" id="IPR051156">
    <property type="entry name" value="Mito/Outer_Membr_Metalloprot"/>
</dbReference>
<evidence type="ECO:0000256" key="1">
    <source>
        <dbReference type="ARBA" id="ARBA00001947"/>
    </source>
</evidence>
<evidence type="ECO:0000256" key="4">
    <source>
        <dbReference type="ARBA" id="ARBA00022801"/>
    </source>
</evidence>
<dbReference type="InterPro" id="IPR001915">
    <property type="entry name" value="Peptidase_M48"/>
</dbReference>
<dbReference type="PROSITE" id="PS50005">
    <property type="entry name" value="TPR"/>
    <property type="match status" value="1"/>
</dbReference>
<reference evidence="10 11" key="1">
    <citation type="submission" date="2015-03" db="EMBL/GenBank/DDBJ databases">
        <title>Caedibacter varicaedens, whole genome shotgun sequence.</title>
        <authorList>
            <person name="Suzuki H."/>
            <person name="Dapper A.L."/>
            <person name="Gibson A.K."/>
            <person name="Jackson C."/>
            <person name="Lee H."/>
            <person name="Pejaver V.R."/>
            <person name="Doak T."/>
            <person name="Lynch M."/>
        </authorList>
    </citation>
    <scope>NUCLEOTIDE SEQUENCE [LARGE SCALE GENOMIC DNA]</scope>
</reference>
<dbReference type="InterPro" id="IPR056413">
    <property type="entry name" value="TPR_CcmH_CycH"/>
</dbReference>
<keyword evidence="4" id="KW-0378">Hydrolase</keyword>
<dbReference type="InterPro" id="IPR019734">
    <property type="entry name" value="TPR_rpt"/>
</dbReference>
<evidence type="ECO:0000259" key="9">
    <source>
        <dbReference type="Pfam" id="PF23914"/>
    </source>
</evidence>
<keyword evidence="5" id="KW-0862">Zinc</keyword>
<dbReference type="PANTHER" id="PTHR22726">
    <property type="entry name" value="METALLOENDOPEPTIDASE OMA1"/>
    <property type="match status" value="1"/>
</dbReference>
<sequence>MHRGRLFRPTVFIIISCILFLQGLSAAPPLQTGSFIRDAEIEATLHEYITPLFRVAKLDPKSLNLYVIVNPEINASASIRYSIFINTGLLLESKTPEQVIGVLAHETGHIAGGHISRTEGAMGKATLAAMAAMALGTAAAIASNSSDAAMASILGGMSMAQGIVFHYSRGQEGTADSSGVHYLDDLKWSSRGLLEFMQMLEKQEYLSPDQQDVYMRTHPFSRDRVDFLKQHLKNSPYANNRLPQDFYEKYDRMIAKLSAYLEPPGKTLLTYRATDQSVKARYARAIAFYRENNFPEASKQLDGLIHEFPRDPYFHEIKGQFMFEQGRLDDALTSYKQAIEIKPDAPLIHLAYAQTLIEKNQPKMDKEAIHELRNVLKDEEENSFAWRLLAIAYGRGGNLGMSSLALAEEALANDKPKIALTQSKRSQYHLKSGPDKLRAADIQSLAERLVKEKE</sequence>
<dbReference type="EMBL" id="BBVC01000004">
    <property type="protein sequence ID" value="GAO97437.1"/>
    <property type="molecule type" value="Genomic_DNA"/>
</dbReference>
<dbReference type="GO" id="GO:0051603">
    <property type="term" value="P:proteolysis involved in protein catabolic process"/>
    <property type="evidence" value="ECO:0007669"/>
    <property type="project" value="TreeGrafter"/>
</dbReference>
<keyword evidence="2" id="KW-0645">Protease</keyword>
<organism evidence="10 11">
    <name type="scientific">Caedimonas varicaedens</name>
    <dbReference type="NCBI Taxonomy" id="1629334"/>
    <lineage>
        <taxon>Bacteria</taxon>
        <taxon>Pseudomonadati</taxon>
        <taxon>Pseudomonadota</taxon>
        <taxon>Alphaproteobacteria</taxon>
        <taxon>Holosporales</taxon>
        <taxon>Caedimonadaceae</taxon>
        <taxon>Caedimonas</taxon>
    </lineage>
</organism>
<feature type="domain" description="Cytochrome c-type biogenesis protein H TPR" evidence="9">
    <location>
        <begin position="319"/>
        <end position="393"/>
    </location>
</feature>
<evidence type="ECO:0000256" key="7">
    <source>
        <dbReference type="PROSITE-ProRule" id="PRU00339"/>
    </source>
</evidence>
<feature type="repeat" description="TPR" evidence="7">
    <location>
        <begin position="312"/>
        <end position="345"/>
    </location>
</feature>
<keyword evidence="7" id="KW-0802">TPR repeat</keyword>
<accession>A0A0K8MAG3</accession>
<evidence type="ECO:0000256" key="5">
    <source>
        <dbReference type="ARBA" id="ARBA00022833"/>
    </source>
</evidence>
<keyword evidence="11" id="KW-1185">Reference proteome</keyword>
<evidence type="ECO:0000313" key="10">
    <source>
        <dbReference type="EMBL" id="GAO97437.1"/>
    </source>
</evidence>
<dbReference type="CDD" id="cd07324">
    <property type="entry name" value="M48C_Oma1-like"/>
    <property type="match status" value="1"/>
</dbReference>
<evidence type="ECO:0000313" key="11">
    <source>
        <dbReference type="Proteomes" id="UP000036771"/>
    </source>
</evidence>
<evidence type="ECO:0000256" key="2">
    <source>
        <dbReference type="ARBA" id="ARBA00022670"/>
    </source>
</evidence>
<proteinExistence type="predicted"/>
<dbReference type="STRING" id="1629334.Cva_00069"/>
<dbReference type="Proteomes" id="UP000036771">
    <property type="component" value="Unassembled WGS sequence"/>
</dbReference>
<gene>
    <name evidence="10" type="primary">yfgC</name>
    <name evidence="10" type="ORF">Cva_00069</name>
</gene>
<keyword evidence="3" id="KW-0479">Metal-binding</keyword>
<dbReference type="PANTHER" id="PTHR22726:SF1">
    <property type="entry name" value="METALLOENDOPEPTIDASE OMA1, MITOCHONDRIAL"/>
    <property type="match status" value="1"/>
</dbReference>
<dbReference type="GO" id="GO:0046872">
    <property type="term" value="F:metal ion binding"/>
    <property type="evidence" value="ECO:0007669"/>
    <property type="project" value="UniProtKB-KW"/>
</dbReference>
<protein>
    <submittedName>
        <fullName evidence="10">TPR repeat-containing protein YfgC</fullName>
    </submittedName>
</protein>
<comment type="cofactor">
    <cofactor evidence="1">
        <name>Zn(2+)</name>
        <dbReference type="ChEBI" id="CHEBI:29105"/>
    </cofactor>
</comment>
<name>A0A0K8MAG3_9PROT</name>
<dbReference type="AlphaFoldDB" id="A0A0K8MAG3"/>
<dbReference type="Gene3D" id="3.30.2010.10">
    <property type="entry name" value="Metalloproteases ('zincins'), catalytic domain"/>
    <property type="match status" value="1"/>
</dbReference>
<dbReference type="InterPro" id="IPR011990">
    <property type="entry name" value="TPR-like_helical_dom_sf"/>
</dbReference>
<dbReference type="OrthoDB" id="9814887at2"/>